<dbReference type="AlphaFoldDB" id="A0AAN1WL39"/>
<name>A0AAN1WL39_9GAMM</name>
<reference evidence="1 2" key="1">
    <citation type="journal article" date="2022" name="IScience">
        <title>An ultrasensitive nanofiber-based assay for enzymatic hydrolysis and deep-sea microbial degradation of cellulose.</title>
        <authorList>
            <person name="Tsudome M."/>
            <person name="Tachioka M."/>
            <person name="Miyazaki M."/>
            <person name="Uchimura K."/>
            <person name="Tsuda M."/>
            <person name="Takaki Y."/>
            <person name="Deguchi S."/>
        </authorList>
    </citation>
    <scope>NUCLEOTIDE SEQUENCE [LARGE SCALE GENOMIC DNA]</scope>
    <source>
        <strain evidence="1 2">GE09</strain>
    </source>
</reference>
<protein>
    <submittedName>
        <fullName evidence="1">Uncharacterized protein</fullName>
    </submittedName>
</protein>
<accession>A0AAN1WL39</accession>
<keyword evidence="2" id="KW-1185">Reference proteome</keyword>
<dbReference type="EMBL" id="AP023086">
    <property type="protein sequence ID" value="BCD99593.1"/>
    <property type="molecule type" value="Genomic_DNA"/>
</dbReference>
<sequence>MKLSIFFVLFISAYSYADVKEYDEPRIRGILMDRCLSWGAECELPAATQWCLEKGYSKAIYWEIESGAGESKMTRMLKSDQLCKSKKCDAFSTIVCYRR</sequence>
<evidence type="ECO:0000313" key="1">
    <source>
        <dbReference type="EMBL" id="BCD99593.1"/>
    </source>
</evidence>
<dbReference type="RefSeq" id="WP_236984859.1">
    <property type="nucleotide sequence ID" value="NZ_AP023086.1"/>
</dbReference>
<dbReference type="Proteomes" id="UP001320119">
    <property type="component" value="Chromosome"/>
</dbReference>
<proteinExistence type="predicted"/>
<dbReference type="KEGG" id="marq:MARGE09_P3795"/>
<gene>
    <name evidence="1" type="ORF">MARGE09_P3795</name>
</gene>
<evidence type="ECO:0000313" key="2">
    <source>
        <dbReference type="Proteomes" id="UP001320119"/>
    </source>
</evidence>
<organism evidence="1 2">
    <name type="scientific">Marinagarivorans cellulosilyticus</name>
    <dbReference type="NCBI Taxonomy" id="2721545"/>
    <lineage>
        <taxon>Bacteria</taxon>
        <taxon>Pseudomonadati</taxon>
        <taxon>Pseudomonadota</taxon>
        <taxon>Gammaproteobacteria</taxon>
        <taxon>Cellvibrionales</taxon>
        <taxon>Cellvibrionaceae</taxon>
        <taxon>Marinagarivorans</taxon>
    </lineage>
</organism>